<reference evidence="1 2" key="1">
    <citation type="journal article" date="2012" name="J. Bacteriol.">
        <title>Complete genome sequence of Nocardia brasiliensis HUJEG-1.</title>
        <authorList>
            <person name="Vera-Cabrera L."/>
            <person name="Ortiz-Lopez R."/>
            <person name="Elizondo-Gonzalez R."/>
            <person name="Perez-Maya A.A."/>
            <person name="Ocampo-Candiani J."/>
        </authorList>
    </citation>
    <scope>NUCLEOTIDE SEQUENCE [LARGE SCALE GENOMIC DNA]</scope>
    <source>
        <strain evidence="2">ATCC 700358</strain>
    </source>
</reference>
<keyword evidence="2" id="KW-1185">Reference proteome</keyword>
<dbReference type="Proteomes" id="UP000006304">
    <property type="component" value="Chromosome"/>
</dbReference>
<evidence type="ECO:0000313" key="2">
    <source>
        <dbReference type="Proteomes" id="UP000006304"/>
    </source>
</evidence>
<evidence type="ECO:0000313" key="1">
    <source>
        <dbReference type="EMBL" id="AFU01593.1"/>
    </source>
</evidence>
<dbReference type="EMBL" id="CP003876">
    <property type="protein sequence ID" value="AFU01593.1"/>
    <property type="molecule type" value="Genomic_DNA"/>
</dbReference>
<organism evidence="1 2">
    <name type="scientific">Nocardia brasiliensis (strain ATCC 700358 / HUJEG-1)</name>
    <dbReference type="NCBI Taxonomy" id="1133849"/>
    <lineage>
        <taxon>Bacteria</taxon>
        <taxon>Bacillati</taxon>
        <taxon>Actinomycetota</taxon>
        <taxon>Actinomycetes</taxon>
        <taxon>Mycobacteriales</taxon>
        <taxon>Nocardiaceae</taxon>
        <taxon>Nocardia</taxon>
    </lineage>
</organism>
<dbReference type="AlphaFoldDB" id="K0EPD0"/>
<dbReference type="HOGENOM" id="CLU_2936966_0_0_11"/>
<sequence>MGALDGSSAGASLGDIQLNRNYSVAEAFDQFIECRDGAGGRSDAVAPFECRKGPFASETS</sequence>
<accession>K0EPD0</accession>
<proteinExistence type="predicted"/>
<name>K0EPD0_NOCB7</name>
<dbReference type="KEGG" id="nbr:O3I_018170"/>
<gene>
    <name evidence="1" type="ORF">O3I_018170</name>
</gene>
<protein>
    <submittedName>
        <fullName evidence="1">Uncharacterized protein</fullName>
    </submittedName>
</protein>